<feature type="transmembrane region" description="Helical" evidence="1">
    <location>
        <begin position="204"/>
        <end position="221"/>
    </location>
</feature>
<keyword evidence="1" id="KW-0472">Membrane</keyword>
<dbReference type="Proteomes" id="UP000199546">
    <property type="component" value="Unassembled WGS sequence"/>
</dbReference>
<evidence type="ECO:0000313" key="2">
    <source>
        <dbReference type="EMBL" id="SFT34298.1"/>
    </source>
</evidence>
<accession>A0A1I6X7F3</accession>
<keyword evidence="3" id="KW-1185">Reference proteome</keyword>
<feature type="transmembrane region" description="Helical" evidence="1">
    <location>
        <begin position="130"/>
        <end position="151"/>
    </location>
</feature>
<feature type="transmembrane region" description="Helical" evidence="1">
    <location>
        <begin position="163"/>
        <end position="184"/>
    </location>
</feature>
<dbReference type="STRING" id="1296565.SAMN05660657_00241"/>
<feature type="transmembrane region" description="Helical" evidence="1">
    <location>
        <begin position="23"/>
        <end position="46"/>
    </location>
</feature>
<reference evidence="3" key="1">
    <citation type="submission" date="2016-10" db="EMBL/GenBank/DDBJ databases">
        <authorList>
            <person name="Varghese N."/>
            <person name="Submissions S."/>
        </authorList>
    </citation>
    <scope>NUCLEOTIDE SEQUENCE [LARGE SCALE GENOMIC DNA]</scope>
    <source>
        <strain evidence="3">DSM 46136</strain>
    </source>
</reference>
<evidence type="ECO:0000313" key="3">
    <source>
        <dbReference type="Proteomes" id="UP000199546"/>
    </source>
</evidence>
<feature type="transmembrane region" description="Helical" evidence="1">
    <location>
        <begin position="66"/>
        <end position="87"/>
    </location>
</feature>
<dbReference type="AlphaFoldDB" id="A0A1I6X7F3"/>
<gene>
    <name evidence="2" type="ORF">SAMN05660657_00241</name>
</gene>
<proteinExistence type="predicted"/>
<organism evidence="2 3">
    <name type="scientific">Geodermatophilus amargosae</name>
    <dbReference type="NCBI Taxonomy" id="1296565"/>
    <lineage>
        <taxon>Bacteria</taxon>
        <taxon>Bacillati</taxon>
        <taxon>Actinomycetota</taxon>
        <taxon>Actinomycetes</taxon>
        <taxon>Geodermatophilales</taxon>
        <taxon>Geodermatophilaceae</taxon>
        <taxon>Geodermatophilus</taxon>
    </lineage>
</organism>
<keyword evidence="1" id="KW-1133">Transmembrane helix</keyword>
<keyword evidence="1" id="KW-0812">Transmembrane</keyword>
<protein>
    <submittedName>
        <fullName evidence="2">Uncharacterized protein</fullName>
    </submittedName>
</protein>
<feature type="transmembrane region" description="Helical" evidence="1">
    <location>
        <begin position="99"/>
        <end position="118"/>
    </location>
</feature>
<name>A0A1I6X7F3_9ACTN</name>
<sequence>MPLRPGAGDDHRVHPTVRSQWRAAWWVLLLGLVAVVLFGAAFAVRLSCGLGYCTAPAVRQLLSLDAVGGLPRLFTTGVLAAAGVLAGVRGWSVRGRVRLWWAGVAVTGLVLAVLKSDSALESEASPTETLVLGLAVAVPALALLSGAGRAWGVAGATRVVSAFAGYALTALGLDAFTGLVEAVQDDAGTVSEYSAAFIEELGEALAALAVLAVVRAATAVSRTGR</sequence>
<evidence type="ECO:0000256" key="1">
    <source>
        <dbReference type="SAM" id="Phobius"/>
    </source>
</evidence>
<dbReference type="EMBL" id="FPBA01000001">
    <property type="protein sequence ID" value="SFT34298.1"/>
    <property type="molecule type" value="Genomic_DNA"/>
</dbReference>